<comment type="caution">
    <text evidence="2">The sequence shown here is derived from an EMBL/GenBank/DDBJ whole genome shotgun (WGS) entry which is preliminary data.</text>
</comment>
<evidence type="ECO:0000313" key="2">
    <source>
        <dbReference type="EMBL" id="RNE49539.1"/>
    </source>
</evidence>
<dbReference type="InterPro" id="IPR009003">
    <property type="entry name" value="Peptidase_S1_PA"/>
</dbReference>
<evidence type="ECO:0000313" key="3">
    <source>
        <dbReference type="Proteomes" id="UP000266975"/>
    </source>
</evidence>
<dbReference type="PROSITE" id="PS00134">
    <property type="entry name" value="TRYPSIN_HIS"/>
    <property type="match status" value="1"/>
</dbReference>
<dbReference type="PROSITE" id="PS00135">
    <property type="entry name" value="TRYPSIN_SER"/>
    <property type="match status" value="1"/>
</dbReference>
<dbReference type="SUPFAM" id="SSF50494">
    <property type="entry name" value="Trypsin-like serine proteases"/>
    <property type="match status" value="1"/>
</dbReference>
<keyword evidence="3" id="KW-1185">Reference proteome</keyword>
<evidence type="ECO:0000259" key="1">
    <source>
        <dbReference type="Pfam" id="PF00089"/>
    </source>
</evidence>
<proteinExistence type="predicted"/>
<protein>
    <submittedName>
        <fullName evidence="2">Trypsin</fullName>
    </submittedName>
</protein>
<dbReference type="GO" id="GO:0004252">
    <property type="term" value="F:serine-type endopeptidase activity"/>
    <property type="evidence" value="ECO:0007669"/>
    <property type="project" value="InterPro"/>
</dbReference>
<dbReference type="InterPro" id="IPR018114">
    <property type="entry name" value="TRYPSIN_HIS"/>
</dbReference>
<dbReference type="GO" id="GO:0006508">
    <property type="term" value="P:proteolysis"/>
    <property type="evidence" value="ECO:0007669"/>
    <property type="project" value="InterPro"/>
</dbReference>
<dbReference type="Gene3D" id="2.40.10.10">
    <property type="entry name" value="Trypsin-like serine proteases"/>
    <property type="match status" value="2"/>
</dbReference>
<dbReference type="Pfam" id="PF00089">
    <property type="entry name" value="Trypsin"/>
    <property type="match status" value="1"/>
</dbReference>
<dbReference type="EMBL" id="PTJO01000003">
    <property type="protein sequence ID" value="RNE49539.1"/>
    <property type="molecule type" value="Genomic_DNA"/>
</dbReference>
<gene>
    <name evidence="2" type="ORF">C5L39_04095</name>
</gene>
<name>A0A3M8K9H3_9CORY</name>
<organism evidence="2 3">
    <name type="scientific">Corynebacterium alimapuense</name>
    <dbReference type="NCBI Taxonomy" id="1576874"/>
    <lineage>
        <taxon>Bacteria</taxon>
        <taxon>Bacillati</taxon>
        <taxon>Actinomycetota</taxon>
        <taxon>Actinomycetes</taxon>
        <taxon>Mycobacteriales</taxon>
        <taxon>Corynebacteriaceae</taxon>
        <taxon>Corynebacterium</taxon>
    </lineage>
</organism>
<dbReference type="AlphaFoldDB" id="A0A3M8K9H3"/>
<feature type="domain" description="Peptidase S1" evidence="1">
    <location>
        <begin position="98"/>
        <end position="253"/>
    </location>
</feature>
<sequence length="292" mass="30153">MDIGIWAGLAVVTAAGVSTAVTLGVVSQANDPISTIALAPAPETEVVNASSQDSWRMPETSPWAPGTSVTITATEPVPGETISVGHCTVAYSFTAGERAYAVTASHCGSPGDLVWSTSDELSVDFEAPVGTFSYSDLYSPDTNQLDVGIIEIISPDYPVSAPNVQAVTLVADELVILPDVICKYGTTTGETCGKPLDSTGVELLTDSDGVELRAVAATAEMCARAGDSGGPVYADLDGQRVIVGLVSGTRDAAIGQSCEDTSAGPMILSYTAMPDIQEVIDRVVPDADYRID</sequence>
<dbReference type="Proteomes" id="UP000266975">
    <property type="component" value="Unassembled WGS sequence"/>
</dbReference>
<dbReference type="InterPro" id="IPR033116">
    <property type="entry name" value="TRYPSIN_SER"/>
</dbReference>
<reference evidence="2 3" key="1">
    <citation type="submission" date="2018-02" db="EMBL/GenBank/DDBJ databases">
        <title>Corynebacterium alimpuense sp. nov., a marine obligate actinomycete isolated from sediments of Valparaiso bay, Chile.</title>
        <authorList>
            <person name="Claverias F."/>
            <person name="Gonzales-Siles L."/>
            <person name="Salva-Serra F."/>
            <person name="Inganaes E."/>
            <person name="Molin K."/>
            <person name="Cumsille A."/>
            <person name="Undabarrena A."/>
            <person name="Couve E."/>
            <person name="Moore E.R.B."/>
            <person name="Gomila M."/>
            <person name="Camara B."/>
        </authorList>
    </citation>
    <scope>NUCLEOTIDE SEQUENCE [LARGE SCALE GENOMIC DNA]</scope>
    <source>
        <strain evidence="2 3">CCUG 69366</strain>
    </source>
</reference>
<dbReference type="InterPro" id="IPR001254">
    <property type="entry name" value="Trypsin_dom"/>
</dbReference>
<dbReference type="OrthoDB" id="4411800at2"/>
<accession>A0A3M8K9H3</accession>
<dbReference type="InterPro" id="IPR043504">
    <property type="entry name" value="Peptidase_S1_PA_chymotrypsin"/>
</dbReference>
<dbReference type="RefSeq" id="WP_123047585.1">
    <property type="nucleotide sequence ID" value="NZ_PTJO01000003.1"/>
</dbReference>